<proteinExistence type="predicted"/>
<organism evidence="1 2">
    <name type="scientific">Methyloceanibacter superfactus</name>
    <dbReference type="NCBI Taxonomy" id="1774969"/>
    <lineage>
        <taxon>Bacteria</taxon>
        <taxon>Pseudomonadati</taxon>
        <taxon>Pseudomonadota</taxon>
        <taxon>Alphaproteobacteria</taxon>
        <taxon>Hyphomicrobiales</taxon>
        <taxon>Hyphomicrobiaceae</taxon>
        <taxon>Methyloceanibacter</taxon>
    </lineage>
</organism>
<sequence>MGQHALLVGFDNAVSNLGLVTVVGQRIGKLALPHQDVADRPIDDGETALPFGIRLGHGFGHLAGGAVFVQSRRQVTAVLMDIADSNARPKTPYLVSLFGVANDTLKGCFRIAERSRLELEPAVVISAFDVVRIECGGLGVIGSRFLRL</sequence>
<evidence type="ECO:0000313" key="1">
    <source>
        <dbReference type="EMBL" id="ODR96757.1"/>
    </source>
</evidence>
<keyword evidence="2" id="KW-1185">Reference proteome</keyword>
<dbReference type="Proteomes" id="UP000094472">
    <property type="component" value="Unassembled WGS sequence"/>
</dbReference>
<name>A0A1E3VTB4_9HYPH</name>
<evidence type="ECO:0000313" key="2">
    <source>
        <dbReference type="Proteomes" id="UP000094472"/>
    </source>
</evidence>
<reference evidence="1 2" key="1">
    <citation type="journal article" date="2016" name="Environ. Microbiol.">
        <title>New Methyloceanibacter diversity from North Sea sediments includes methanotroph containing solely the soluble methane monooxygenase.</title>
        <authorList>
            <person name="Vekeman B."/>
            <person name="Kerckhof F.M."/>
            <person name="Cremers G."/>
            <person name="de Vos P."/>
            <person name="Vandamme P."/>
            <person name="Boon N."/>
            <person name="Op den Camp H.J."/>
            <person name="Heylen K."/>
        </authorList>
    </citation>
    <scope>NUCLEOTIDE SEQUENCE [LARGE SCALE GENOMIC DNA]</scope>
    <source>
        <strain evidence="1 2">R-67175</strain>
    </source>
</reference>
<protein>
    <submittedName>
        <fullName evidence="1">Uncharacterized protein</fullName>
    </submittedName>
</protein>
<accession>A0A1E3VTB4</accession>
<dbReference type="AlphaFoldDB" id="A0A1E3VTB4"/>
<dbReference type="EMBL" id="LPWF01000028">
    <property type="protein sequence ID" value="ODR96757.1"/>
    <property type="molecule type" value="Genomic_DNA"/>
</dbReference>
<comment type="caution">
    <text evidence="1">The sequence shown here is derived from an EMBL/GenBank/DDBJ whole genome shotgun (WGS) entry which is preliminary data.</text>
</comment>
<gene>
    <name evidence="1" type="ORF">AUC69_14325</name>
</gene>